<name>A0A8K0QT80_9PLEO</name>
<feature type="region of interest" description="Disordered" evidence="1">
    <location>
        <begin position="83"/>
        <end position="107"/>
    </location>
</feature>
<proteinExistence type="predicted"/>
<reference evidence="2" key="1">
    <citation type="journal article" date="2021" name="Nat. Commun.">
        <title>Genetic determinants of endophytism in the Arabidopsis root mycobiome.</title>
        <authorList>
            <person name="Mesny F."/>
            <person name="Miyauchi S."/>
            <person name="Thiergart T."/>
            <person name="Pickel B."/>
            <person name="Atanasova L."/>
            <person name="Karlsson M."/>
            <person name="Huettel B."/>
            <person name="Barry K.W."/>
            <person name="Haridas S."/>
            <person name="Chen C."/>
            <person name="Bauer D."/>
            <person name="Andreopoulos W."/>
            <person name="Pangilinan J."/>
            <person name="LaButti K."/>
            <person name="Riley R."/>
            <person name="Lipzen A."/>
            <person name="Clum A."/>
            <person name="Drula E."/>
            <person name="Henrissat B."/>
            <person name="Kohler A."/>
            <person name="Grigoriev I.V."/>
            <person name="Martin F.M."/>
            <person name="Hacquard S."/>
        </authorList>
    </citation>
    <scope>NUCLEOTIDE SEQUENCE</scope>
    <source>
        <strain evidence="2">MPI-SDFR-AT-0120</strain>
    </source>
</reference>
<protein>
    <submittedName>
        <fullName evidence="2">Uncharacterized protein</fullName>
    </submittedName>
</protein>
<evidence type="ECO:0000313" key="2">
    <source>
        <dbReference type="EMBL" id="KAH7067060.1"/>
    </source>
</evidence>
<keyword evidence="3" id="KW-1185">Reference proteome</keyword>
<dbReference type="AlphaFoldDB" id="A0A8K0QT80"/>
<dbReference type="OrthoDB" id="10407082at2759"/>
<gene>
    <name evidence="2" type="ORF">FB567DRAFT_555828</name>
</gene>
<sequence length="564" mass="63664">MSLTRPTSPVRLDSSSPVRPGSCSSVRPGSCSSVRPGSSYSTCSDSSSDSSFAEGFEDSHGKFTISIASAHGARTVTWERVSNRTSDNECDYTSDDERENTSDDERDYTIDTDLVSKDLASAIEHMHTLMQQPNGTAAAIGRFKNTYYLPPKPTDTTTCSSAYGSSLPPDLAPLLPSMKFTTYMVELNLPKTEHVRNMLLELSAKFTRGAPLEYSEDDLAQVSHLFLNQIRKRSHTQVKRRKPDVYCIMLEFAGDDECAKDAILTAIQSFRNGKKLAFTSEQLQHVNFVQHCPPYNPRGNRQHNSKAHPVTFTKSYGPKHPSWRWCNCCEDCKFNSLLGCIWCVEEDRDECQCVCNCCSSCRGCEPTARHPDGLAPYRCIFGLRFHRFQERQFAALLNQHVQRLEEEHFFDFYKGNKKVAQDTSETVAVQALEEVQKEHPIATIWDRARNSLQSVVPFLHPNASLNHNPGGLVLIEGQASNNISDNAFMIPDKFKEVAAKSHQAKVRFEQAEERRREQAAQDQQKLLRYDDMLGKLSAESPSPERNQKFTQLEAEYTNFLSHIL</sequence>
<feature type="compositionally biased region" description="Low complexity" evidence="1">
    <location>
        <begin position="14"/>
        <end position="51"/>
    </location>
</feature>
<organism evidence="2 3">
    <name type="scientific">Paraphoma chrysanthemicola</name>
    <dbReference type="NCBI Taxonomy" id="798071"/>
    <lineage>
        <taxon>Eukaryota</taxon>
        <taxon>Fungi</taxon>
        <taxon>Dikarya</taxon>
        <taxon>Ascomycota</taxon>
        <taxon>Pezizomycotina</taxon>
        <taxon>Dothideomycetes</taxon>
        <taxon>Pleosporomycetidae</taxon>
        <taxon>Pleosporales</taxon>
        <taxon>Pleosporineae</taxon>
        <taxon>Phaeosphaeriaceae</taxon>
        <taxon>Paraphoma</taxon>
    </lineage>
</organism>
<dbReference type="EMBL" id="JAGMVJ010000037">
    <property type="protein sequence ID" value="KAH7067060.1"/>
    <property type="molecule type" value="Genomic_DNA"/>
</dbReference>
<dbReference type="Proteomes" id="UP000813461">
    <property type="component" value="Unassembled WGS sequence"/>
</dbReference>
<evidence type="ECO:0000256" key="1">
    <source>
        <dbReference type="SAM" id="MobiDB-lite"/>
    </source>
</evidence>
<feature type="compositionally biased region" description="Acidic residues" evidence="1">
    <location>
        <begin position="88"/>
        <end position="98"/>
    </location>
</feature>
<comment type="caution">
    <text evidence="2">The sequence shown here is derived from an EMBL/GenBank/DDBJ whole genome shotgun (WGS) entry which is preliminary data.</text>
</comment>
<accession>A0A8K0QT80</accession>
<evidence type="ECO:0000313" key="3">
    <source>
        <dbReference type="Proteomes" id="UP000813461"/>
    </source>
</evidence>
<feature type="region of interest" description="Disordered" evidence="1">
    <location>
        <begin position="1"/>
        <end position="55"/>
    </location>
</feature>